<sequence length="91" mass="11058">MSFSYIYKGVTHTDHSVDYMQNLGMNQEQIESVQSQYNFEREQVLCKRQKAYREESDPLYMEWQFDQTSEAEQAWRSKVEEIKARFPLFED</sequence>
<dbReference type="EMBL" id="PIPM01000016">
    <property type="protein sequence ID" value="RUO28200.1"/>
    <property type="molecule type" value="Genomic_DNA"/>
</dbReference>
<accession>A0A432WB49</accession>
<dbReference type="AlphaFoldDB" id="A0A432WB49"/>
<keyword evidence="2" id="KW-1185">Reference proteome</keyword>
<name>A0A432WB49_9GAMM</name>
<evidence type="ECO:0000313" key="1">
    <source>
        <dbReference type="EMBL" id="RUO28200.1"/>
    </source>
</evidence>
<protein>
    <submittedName>
        <fullName evidence="1">Uncharacterized protein</fullName>
    </submittedName>
</protein>
<proteinExistence type="predicted"/>
<dbReference type="Proteomes" id="UP000288405">
    <property type="component" value="Unassembled WGS sequence"/>
</dbReference>
<evidence type="ECO:0000313" key="2">
    <source>
        <dbReference type="Proteomes" id="UP000288405"/>
    </source>
</evidence>
<dbReference type="RefSeq" id="WP_126777650.1">
    <property type="nucleotide sequence ID" value="NZ_PIPM01000016.1"/>
</dbReference>
<dbReference type="OrthoDB" id="7008478at2"/>
<gene>
    <name evidence="1" type="ORF">CWE11_10855</name>
</gene>
<reference evidence="1 2" key="1">
    <citation type="journal article" date="2011" name="Front. Microbiol.">
        <title>Genomic signatures of strain selection and enhancement in Bacillus atrophaeus var. globigii, a historical biowarfare simulant.</title>
        <authorList>
            <person name="Gibbons H.S."/>
            <person name="Broomall S.M."/>
            <person name="McNew L.A."/>
            <person name="Daligault H."/>
            <person name="Chapman C."/>
            <person name="Bruce D."/>
            <person name="Karavis M."/>
            <person name="Krepps M."/>
            <person name="McGregor P.A."/>
            <person name="Hong C."/>
            <person name="Park K.H."/>
            <person name="Akmal A."/>
            <person name="Feldman A."/>
            <person name="Lin J.S."/>
            <person name="Chang W.E."/>
            <person name="Higgs B.W."/>
            <person name="Demirev P."/>
            <person name="Lindquist J."/>
            <person name="Liem A."/>
            <person name="Fochler E."/>
            <person name="Read T.D."/>
            <person name="Tapia R."/>
            <person name="Johnson S."/>
            <person name="Bishop-Lilly K.A."/>
            <person name="Detter C."/>
            <person name="Han C."/>
            <person name="Sozhamannan S."/>
            <person name="Rosenzweig C.N."/>
            <person name="Skowronski E.W."/>
        </authorList>
    </citation>
    <scope>NUCLEOTIDE SEQUENCE [LARGE SCALE GENOMIC DNA]</scope>
    <source>
        <strain evidence="1 2">GYP-17</strain>
    </source>
</reference>
<organism evidence="1 2">
    <name type="scientific">Aliidiomarina sanyensis</name>
    <dbReference type="NCBI Taxonomy" id="1249555"/>
    <lineage>
        <taxon>Bacteria</taxon>
        <taxon>Pseudomonadati</taxon>
        <taxon>Pseudomonadota</taxon>
        <taxon>Gammaproteobacteria</taxon>
        <taxon>Alteromonadales</taxon>
        <taxon>Idiomarinaceae</taxon>
        <taxon>Aliidiomarina</taxon>
    </lineage>
</organism>
<comment type="caution">
    <text evidence="1">The sequence shown here is derived from an EMBL/GenBank/DDBJ whole genome shotgun (WGS) entry which is preliminary data.</text>
</comment>